<accession>A0A164KVJ9</accession>
<dbReference type="InterPro" id="IPR050699">
    <property type="entry name" value="RNA-DNA_Helicase"/>
</dbReference>
<feature type="domain" description="Helicase ATP-binding" evidence="5">
    <location>
        <begin position="130"/>
        <end position="272"/>
    </location>
</feature>
<proteinExistence type="predicted"/>
<dbReference type="PANTHER" id="PTHR12131:SF1">
    <property type="entry name" value="ATP-DEPENDENT RNA HELICASE SUPV3L1, MITOCHONDRIAL-RELATED"/>
    <property type="match status" value="1"/>
</dbReference>
<name>A0A164KVJ9_BACCE</name>
<dbReference type="InterPro" id="IPR027417">
    <property type="entry name" value="P-loop_NTPase"/>
</dbReference>
<reference evidence="6 7" key="1">
    <citation type="submission" date="2015-09" db="EMBL/GenBank/DDBJ databases">
        <title>Bacillus cereus food isolates.</title>
        <authorList>
            <person name="Boekhorst J."/>
        </authorList>
    </citation>
    <scope>NUCLEOTIDE SEQUENCE [LARGE SCALE GENOMIC DNA]</scope>
    <source>
        <strain evidence="6 7">B4088</strain>
    </source>
</reference>
<dbReference type="InterPro" id="IPR011545">
    <property type="entry name" value="DEAD/DEAH_box_helicase_dom"/>
</dbReference>
<evidence type="ECO:0000256" key="4">
    <source>
        <dbReference type="ARBA" id="ARBA00022840"/>
    </source>
</evidence>
<dbReference type="GO" id="GO:0003676">
    <property type="term" value="F:nucleic acid binding"/>
    <property type="evidence" value="ECO:0007669"/>
    <property type="project" value="InterPro"/>
</dbReference>
<dbReference type="EMBL" id="LJKE01000121">
    <property type="protein sequence ID" value="KZD51745.1"/>
    <property type="molecule type" value="Genomic_DNA"/>
</dbReference>
<dbReference type="GO" id="GO:0016787">
    <property type="term" value="F:hydrolase activity"/>
    <property type="evidence" value="ECO:0007669"/>
    <property type="project" value="UniProtKB-KW"/>
</dbReference>
<dbReference type="Gene3D" id="3.40.50.300">
    <property type="entry name" value="P-loop containing nucleotide triphosphate hydrolases"/>
    <property type="match status" value="2"/>
</dbReference>
<dbReference type="SUPFAM" id="SSF52540">
    <property type="entry name" value="P-loop containing nucleoside triphosphate hydrolases"/>
    <property type="match status" value="1"/>
</dbReference>
<dbReference type="GO" id="GO:0004386">
    <property type="term" value="F:helicase activity"/>
    <property type="evidence" value="ECO:0007669"/>
    <property type="project" value="UniProtKB-KW"/>
</dbReference>
<sequence length="815" mass="95551">MKGLSLARLRNTNFSDLYRKLALEQKLNQKEYEKILSLAIIFINESNQDLSRLGYRMIVFYCNQLKNYKPLYDVALNSGLIPIVKSIESIDEYKDNFKDSFFNNFYSAFSETYRKGNIYYSEQQKNLLSFFDEKENDSVSVIAPTSYGKSELIISSLKSRKVGNMCVIVPTKALVAQTKRRILESINNNETKIITHPEMFISEDSNITAILTQERLLRLLRKEPDLDFDVVFIDEAHNLLEDDSRSVLLATAIAILEKRNPQVIFKFLTPFLMDSLNLKVKYSNYTPKTFKITEYIKTERLYIYDFRKEGILKLYDQFLDEYYVLENENFHDDVDLILKKMGRKNIIYLNKPIDLEKFSYKLSLRIGDISSEKIQRACDHLSKYLDPQYFLIDCLKKGFIYHHGSVPDNVRLYIEHLFSEVEDIRFVITSSTLLEGVNIPSEKLFLLDNKKGRSNLSPSQFKNLIGRVCRFNEIFSPVSGDLKKLEPNIYLVGSNYFSKQANLEKYIKTCMKVDKEDKDNPENILLKTVEITDDNIKRKEAADDFLENFEPGVVPGYDRWYAKTKIGKLCFLNNITELDIIKHEGSMQQIINQGNIRSINSAREVFDAFAKVFLPFIIDHEDYNNLRRLSYRESRNFYQMFLDWRIKSASYNEMIASFLNYWSNLEMKREDTIVYVGKWGDTTRNGFRPMFTDISQKKHEQRINLAIVRIKEEQDFLDNTIIKYIEVLNDLGLLENSFYEKIKYGTNNSVKISLIKNGLSLGLANLLVNNYRKYIMVDVDKNNIKINSSILEKMNENDENEIHIFELNYNTKLFN</sequence>
<dbReference type="GO" id="GO:0005524">
    <property type="term" value="F:ATP binding"/>
    <property type="evidence" value="ECO:0007669"/>
    <property type="project" value="UniProtKB-KW"/>
</dbReference>
<comment type="caution">
    <text evidence="6">The sequence shown here is derived from an EMBL/GenBank/DDBJ whole genome shotgun (WGS) entry which is preliminary data.</text>
</comment>
<evidence type="ECO:0000313" key="6">
    <source>
        <dbReference type="EMBL" id="KZD51745.1"/>
    </source>
</evidence>
<dbReference type="Proteomes" id="UP000076482">
    <property type="component" value="Unassembled WGS sequence"/>
</dbReference>
<gene>
    <name evidence="6" type="ORF">B4088_5919</name>
</gene>
<evidence type="ECO:0000313" key="7">
    <source>
        <dbReference type="Proteomes" id="UP000076482"/>
    </source>
</evidence>
<dbReference type="PROSITE" id="PS51192">
    <property type="entry name" value="HELICASE_ATP_BIND_1"/>
    <property type="match status" value="1"/>
</dbReference>
<keyword evidence="2" id="KW-0378">Hydrolase</keyword>
<dbReference type="Pfam" id="PF00270">
    <property type="entry name" value="DEAD"/>
    <property type="match status" value="1"/>
</dbReference>
<keyword evidence="1" id="KW-0547">Nucleotide-binding</keyword>
<protein>
    <recommendedName>
        <fullName evidence="5">Helicase ATP-binding domain-containing protein</fullName>
    </recommendedName>
</protein>
<dbReference type="AlphaFoldDB" id="A0A164KVJ9"/>
<evidence type="ECO:0000256" key="1">
    <source>
        <dbReference type="ARBA" id="ARBA00022741"/>
    </source>
</evidence>
<dbReference type="PANTHER" id="PTHR12131">
    <property type="entry name" value="ATP-DEPENDENT RNA AND DNA HELICASE"/>
    <property type="match status" value="1"/>
</dbReference>
<evidence type="ECO:0000259" key="5">
    <source>
        <dbReference type="PROSITE" id="PS51192"/>
    </source>
</evidence>
<dbReference type="SMART" id="SM00487">
    <property type="entry name" value="DEXDc"/>
    <property type="match status" value="1"/>
</dbReference>
<evidence type="ECO:0000256" key="3">
    <source>
        <dbReference type="ARBA" id="ARBA00022806"/>
    </source>
</evidence>
<keyword evidence="4" id="KW-0067">ATP-binding</keyword>
<evidence type="ECO:0000256" key="2">
    <source>
        <dbReference type="ARBA" id="ARBA00022801"/>
    </source>
</evidence>
<keyword evidence="3" id="KW-0347">Helicase</keyword>
<dbReference type="PATRIC" id="fig|1396.535.peg.2553"/>
<dbReference type="RefSeq" id="WP_064774881.1">
    <property type="nucleotide sequence ID" value="NZ_LJKE01000121.1"/>
</dbReference>
<dbReference type="InterPro" id="IPR014001">
    <property type="entry name" value="Helicase_ATP-bd"/>
</dbReference>
<organism evidence="6 7">
    <name type="scientific">Bacillus cereus</name>
    <dbReference type="NCBI Taxonomy" id="1396"/>
    <lineage>
        <taxon>Bacteria</taxon>
        <taxon>Bacillati</taxon>
        <taxon>Bacillota</taxon>
        <taxon>Bacilli</taxon>
        <taxon>Bacillales</taxon>
        <taxon>Bacillaceae</taxon>
        <taxon>Bacillus</taxon>
        <taxon>Bacillus cereus group</taxon>
    </lineage>
</organism>